<feature type="transmembrane region" description="Helical" evidence="1">
    <location>
        <begin position="485"/>
        <end position="510"/>
    </location>
</feature>
<proteinExistence type="predicted"/>
<dbReference type="Proteomes" id="UP000076532">
    <property type="component" value="Unassembled WGS sequence"/>
</dbReference>
<dbReference type="EMBL" id="KV417481">
    <property type="protein sequence ID" value="KZP33996.1"/>
    <property type="molecule type" value="Genomic_DNA"/>
</dbReference>
<accession>A0A166WQF3</accession>
<reference evidence="3 4" key="1">
    <citation type="journal article" date="2016" name="Mol. Biol. Evol.">
        <title>Comparative Genomics of Early-Diverging Mushroom-Forming Fungi Provides Insights into the Origins of Lignocellulose Decay Capabilities.</title>
        <authorList>
            <person name="Nagy L.G."/>
            <person name="Riley R."/>
            <person name="Tritt A."/>
            <person name="Adam C."/>
            <person name="Daum C."/>
            <person name="Floudas D."/>
            <person name="Sun H."/>
            <person name="Yadav J.S."/>
            <person name="Pangilinan J."/>
            <person name="Larsson K.H."/>
            <person name="Matsuura K."/>
            <person name="Barry K."/>
            <person name="Labutti K."/>
            <person name="Kuo R."/>
            <person name="Ohm R.A."/>
            <person name="Bhattacharya S.S."/>
            <person name="Shirouzu T."/>
            <person name="Yoshinaga Y."/>
            <person name="Martin F.M."/>
            <person name="Grigoriev I.V."/>
            <person name="Hibbett D.S."/>
        </authorList>
    </citation>
    <scope>NUCLEOTIDE SEQUENCE [LARGE SCALE GENOMIC DNA]</scope>
    <source>
        <strain evidence="3 4">CBS 109695</strain>
    </source>
</reference>
<name>A0A166WQF3_9AGAM</name>
<feature type="transmembrane region" description="Helical" evidence="1">
    <location>
        <begin position="319"/>
        <end position="340"/>
    </location>
</feature>
<keyword evidence="1" id="KW-0472">Membrane</keyword>
<evidence type="ECO:0000313" key="4">
    <source>
        <dbReference type="Proteomes" id="UP000076532"/>
    </source>
</evidence>
<feature type="transmembrane region" description="Helical" evidence="1">
    <location>
        <begin position="410"/>
        <end position="430"/>
    </location>
</feature>
<protein>
    <submittedName>
        <fullName evidence="3">Uncharacterized protein</fullName>
    </submittedName>
</protein>
<keyword evidence="1" id="KW-1133">Transmembrane helix</keyword>
<evidence type="ECO:0000313" key="3">
    <source>
        <dbReference type="EMBL" id="KZP33996.1"/>
    </source>
</evidence>
<dbReference type="STRING" id="436010.A0A166WQF3"/>
<dbReference type="PANTHER" id="PTHR35043:SF7">
    <property type="entry name" value="TRANSCRIPTION FACTOR DOMAIN-CONTAINING PROTEIN"/>
    <property type="match status" value="1"/>
</dbReference>
<evidence type="ECO:0000256" key="2">
    <source>
        <dbReference type="SAM" id="SignalP"/>
    </source>
</evidence>
<gene>
    <name evidence="3" type="ORF">FIBSPDRAFT_943078</name>
</gene>
<feature type="transmembrane region" description="Helical" evidence="1">
    <location>
        <begin position="442"/>
        <end position="464"/>
    </location>
</feature>
<keyword evidence="4" id="KW-1185">Reference proteome</keyword>
<evidence type="ECO:0000256" key="1">
    <source>
        <dbReference type="SAM" id="Phobius"/>
    </source>
</evidence>
<keyword evidence="1" id="KW-0812">Transmembrane</keyword>
<organism evidence="3 4">
    <name type="scientific">Athelia psychrophila</name>
    <dbReference type="NCBI Taxonomy" id="1759441"/>
    <lineage>
        <taxon>Eukaryota</taxon>
        <taxon>Fungi</taxon>
        <taxon>Dikarya</taxon>
        <taxon>Basidiomycota</taxon>
        <taxon>Agaricomycotina</taxon>
        <taxon>Agaricomycetes</taxon>
        <taxon>Agaricomycetidae</taxon>
        <taxon>Atheliales</taxon>
        <taxon>Atheliaceae</taxon>
        <taxon>Athelia</taxon>
    </lineage>
</organism>
<keyword evidence="2" id="KW-0732">Signal</keyword>
<dbReference type="PANTHER" id="PTHR35043">
    <property type="entry name" value="TRANSCRIPTION FACTOR DOMAIN-CONTAINING PROTEIN"/>
    <property type="match status" value="1"/>
</dbReference>
<dbReference type="OrthoDB" id="9451547at2759"/>
<feature type="chain" id="PRO_5007881925" evidence="2">
    <location>
        <begin position="19"/>
        <end position="527"/>
    </location>
</feature>
<dbReference type="AlphaFoldDB" id="A0A166WQF3"/>
<feature type="signal peptide" evidence="2">
    <location>
        <begin position="1"/>
        <end position="18"/>
    </location>
</feature>
<sequence length="527" mass="58381">MPLALLLVSLSLLQGCIAPAVSNVTANYAPPFPDTTSSLAPSDSTSGACNSIHSRTMASIITSCLTTIFACVWVSVHPNVPGPRQSWKSKQFESFKIIVLMLLVPEWVFAWAVRQRLQAGHYADILERARVAAADEATLQHNLNNTDEGHTARSSSCDQKIGEAAAIRLEERSTPRNNLSTDITGSISELTTGEMDNERESLIAHQFIERSTPVPPELANKLANLWKLEFELGRTKQSWTKTHAFLIGMGGFHSYRGGEPMFPLDYDDVLALVKSRSLVPPTLDELRDKSKGDAFSMAIALLQTIWFVSQCIARRAQNLAMTTFEGMTLAYCLITTAMYIASVQKPINVRCPIRVEGENEPIGSSESFRRSHILDYIIGNQDRLVILSSEERVPTFWSNCSTNSSSKFPVYAYIIALAIAVSFGACHWIPWHFEFPSRLEQLIWWCCTIIITAIPVAMAVAFAVSNPFLATQRTGLSASIQRTSMVLGALLYVLARTALLLLSCTTLRALPLLAYQPVQWTQWLPHI</sequence>